<dbReference type="eggNOG" id="KOG2972">
    <property type="taxonomic scope" value="Eukaryota"/>
</dbReference>
<reference evidence="5 6" key="1">
    <citation type="journal article" date="2012" name="PLoS Pathog.">
        <title>Diverse lifestyles and strategies of plant pathogenesis encoded in the genomes of eighteen Dothideomycetes fungi.</title>
        <authorList>
            <person name="Ohm R.A."/>
            <person name="Feau N."/>
            <person name="Henrissat B."/>
            <person name="Schoch C.L."/>
            <person name="Horwitz B.A."/>
            <person name="Barry K.W."/>
            <person name="Condon B.J."/>
            <person name="Copeland A.C."/>
            <person name="Dhillon B."/>
            <person name="Glaser F."/>
            <person name="Hesse C.N."/>
            <person name="Kosti I."/>
            <person name="LaButti K."/>
            <person name="Lindquist E.A."/>
            <person name="Lucas S."/>
            <person name="Salamov A.A."/>
            <person name="Bradshaw R.E."/>
            <person name="Ciuffetti L."/>
            <person name="Hamelin R.C."/>
            <person name="Kema G.H.J."/>
            <person name="Lawrence C."/>
            <person name="Scott J.A."/>
            <person name="Spatafora J.W."/>
            <person name="Turgeon B.G."/>
            <person name="de Wit P.J.G.M."/>
            <person name="Zhong S."/>
            <person name="Goodwin S.B."/>
            <person name="Grigoriev I.V."/>
        </authorList>
    </citation>
    <scope>NUCLEOTIDE SEQUENCE [LARGE SCALE GENOMIC DNA]</scope>
    <source>
        <strain evidence="5 6">SO2202</strain>
    </source>
</reference>
<dbReference type="OMA" id="NFDIPDE"/>
<dbReference type="AlphaFoldDB" id="M3DDZ0"/>
<dbReference type="Gene3D" id="1.10.10.200">
    <property type="match status" value="1"/>
</dbReference>
<dbReference type="GO" id="GO:0005739">
    <property type="term" value="C:mitochondrion"/>
    <property type="evidence" value="ECO:0007669"/>
    <property type="project" value="UniProtKB-SubCell"/>
</dbReference>
<proteinExistence type="inferred from homology"/>
<dbReference type="FunFam" id="1.10.10.200:FF:000002">
    <property type="entry name" value="Probable transcriptional regulatory protein CLM62_37755"/>
    <property type="match status" value="1"/>
</dbReference>
<dbReference type="InterPro" id="IPR048300">
    <property type="entry name" value="TACO1_YebC-like_2nd/3rd_dom"/>
</dbReference>
<dbReference type="PANTHER" id="PTHR12532">
    <property type="entry name" value="TRANSLATIONAL ACTIVATOR OF CYTOCHROME C OXIDASE 1"/>
    <property type="match status" value="1"/>
</dbReference>
<evidence type="ECO:0000313" key="5">
    <source>
        <dbReference type="EMBL" id="EMF15950.1"/>
    </source>
</evidence>
<dbReference type="GeneID" id="27897751"/>
<dbReference type="Pfam" id="PF20772">
    <property type="entry name" value="TACO1_YebC_N"/>
    <property type="match status" value="1"/>
</dbReference>
<dbReference type="EMBL" id="KB456261">
    <property type="protein sequence ID" value="EMF15950.1"/>
    <property type="molecule type" value="Genomic_DNA"/>
</dbReference>
<keyword evidence="6" id="KW-1185">Reference proteome</keyword>
<dbReference type="Proteomes" id="UP000016931">
    <property type="component" value="Unassembled WGS sequence"/>
</dbReference>
<dbReference type="PANTHER" id="PTHR12532:SF0">
    <property type="entry name" value="TRANSLATIONAL ACTIVATOR OF CYTOCHROME C OXIDASE 1"/>
    <property type="match status" value="1"/>
</dbReference>
<gene>
    <name evidence="5" type="ORF">SEPMUDRAFT_106133</name>
</gene>
<evidence type="ECO:0000256" key="2">
    <source>
        <dbReference type="ARBA" id="ARBA00008724"/>
    </source>
</evidence>
<comment type="similarity">
    <text evidence="2">Belongs to the TACO1 family.</text>
</comment>
<dbReference type="SUPFAM" id="SSF75625">
    <property type="entry name" value="YebC-like"/>
    <property type="match status" value="1"/>
</dbReference>
<dbReference type="InterPro" id="IPR026564">
    <property type="entry name" value="Transcrip_reg_TACO1-like_dom3"/>
</dbReference>
<dbReference type="Gene3D" id="3.30.70.980">
    <property type="match status" value="2"/>
</dbReference>
<dbReference type="InterPro" id="IPR002876">
    <property type="entry name" value="Transcrip_reg_TACO1-like"/>
</dbReference>
<dbReference type="HOGENOM" id="CLU_062974_1_2_1"/>
<dbReference type="InterPro" id="IPR049083">
    <property type="entry name" value="TACO1_YebC_N"/>
</dbReference>
<name>M3DDZ0_SPHMS</name>
<evidence type="ECO:0000259" key="3">
    <source>
        <dbReference type="Pfam" id="PF01709"/>
    </source>
</evidence>
<evidence type="ECO:0000313" key="6">
    <source>
        <dbReference type="Proteomes" id="UP000016931"/>
    </source>
</evidence>
<dbReference type="STRING" id="692275.M3DDZ0"/>
<dbReference type="RefSeq" id="XP_016764071.1">
    <property type="nucleotide sequence ID" value="XM_016900614.1"/>
</dbReference>
<accession>M3DDZ0</accession>
<evidence type="ECO:0000256" key="1">
    <source>
        <dbReference type="ARBA" id="ARBA00004173"/>
    </source>
</evidence>
<sequence length="297" mass="31954">MAPSRGATLISSHVARFIRLPSPRCCSRGLTTNAALRSGHSRWSKIQHDKAKVDMRKNKQRSIFAAQIALASKLNGPDPNTNPHLFDLIAQAKREGFAKASIEAAIARGQGRSLSGANLETVTVEGILPNNVAVIVECETESKLRTLAEVRLAIKSNGGSATPTSYLFTKKGVVTFQKKDGVGVDEAFEVALEAGATDVDSDPDGRIVVSTEPSDLSAVGDTIARALDLQIVSSEVIWDPNEDTKVEIPSEEAAGELSDFVDELLQKEQSVQSISLNVSQGKLDSEIWKDLTARFSR</sequence>
<feature type="domain" description="TACO1/YebC-like N-terminal" evidence="4">
    <location>
        <begin position="41"/>
        <end position="111"/>
    </location>
</feature>
<dbReference type="Pfam" id="PF01709">
    <property type="entry name" value="Transcrip_reg"/>
    <property type="match status" value="1"/>
</dbReference>
<dbReference type="InterPro" id="IPR029072">
    <property type="entry name" value="YebC-like"/>
</dbReference>
<protein>
    <submittedName>
        <fullName evidence="5">YebC-like protein</fullName>
    </submittedName>
</protein>
<feature type="domain" description="TACO1/YebC-like second and third" evidence="3">
    <location>
        <begin position="120"/>
        <end position="278"/>
    </location>
</feature>
<comment type="subcellular location">
    <subcellularLocation>
        <location evidence="1">Mitochondrion</location>
    </subcellularLocation>
</comment>
<dbReference type="OrthoDB" id="2017544at2759"/>
<evidence type="ECO:0000259" key="4">
    <source>
        <dbReference type="Pfam" id="PF20772"/>
    </source>
</evidence>
<organism evidence="5 6">
    <name type="scientific">Sphaerulina musiva (strain SO2202)</name>
    <name type="common">Poplar stem canker fungus</name>
    <name type="synonym">Septoria musiva</name>
    <dbReference type="NCBI Taxonomy" id="692275"/>
    <lineage>
        <taxon>Eukaryota</taxon>
        <taxon>Fungi</taxon>
        <taxon>Dikarya</taxon>
        <taxon>Ascomycota</taxon>
        <taxon>Pezizomycotina</taxon>
        <taxon>Dothideomycetes</taxon>
        <taxon>Dothideomycetidae</taxon>
        <taxon>Mycosphaerellales</taxon>
        <taxon>Mycosphaerellaceae</taxon>
        <taxon>Sphaerulina</taxon>
    </lineage>
</organism>
<dbReference type="InterPro" id="IPR017856">
    <property type="entry name" value="Integrase-like_N"/>
</dbReference>